<dbReference type="Proteomes" id="UP000729357">
    <property type="component" value="Unassembled WGS sequence"/>
</dbReference>
<evidence type="ECO:0000313" key="1">
    <source>
        <dbReference type="EMBL" id="KAG9969689.1"/>
    </source>
</evidence>
<feature type="non-terminal residue" evidence="1">
    <location>
        <position position="249"/>
    </location>
</feature>
<dbReference type="EMBL" id="JAHFXS010003071">
    <property type="protein sequence ID" value="KAG9969689.1"/>
    <property type="molecule type" value="Genomic_DNA"/>
</dbReference>
<accession>A0A9P8FCX7</accession>
<dbReference type="AlphaFoldDB" id="A0A9P8FCX7"/>
<reference evidence="1" key="1">
    <citation type="journal article" date="2021" name="J Fungi (Basel)">
        <title>Virulence traits and population genomics of the black yeast Aureobasidium melanogenum.</title>
        <authorList>
            <person name="Cernosa A."/>
            <person name="Sun X."/>
            <person name="Gostincar C."/>
            <person name="Fang C."/>
            <person name="Gunde-Cimerman N."/>
            <person name="Song Z."/>
        </authorList>
    </citation>
    <scope>NUCLEOTIDE SEQUENCE</scope>
    <source>
        <strain evidence="1">EXF-9298</strain>
    </source>
</reference>
<name>A0A9P8FCX7_AURME</name>
<proteinExistence type="predicted"/>
<organism evidence="1 2">
    <name type="scientific">Aureobasidium melanogenum</name>
    <name type="common">Aureobasidium pullulans var. melanogenum</name>
    <dbReference type="NCBI Taxonomy" id="46634"/>
    <lineage>
        <taxon>Eukaryota</taxon>
        <taxon>Fungi</taxon>
        <taxon>Dikarya</taxon>
        <taxon>Ascomycota</taxon>
        <taxon>Pezizomycotina</taxon>
        <taxon>Dothideomycetes</taxon>
        <taxon>Dothideomycetidae</taxon>
        <taxon>Dothideales</taxon>
        <taxon>Saccotheciaceae</taxon>
        <taxon>Aureobasidium</taxon>
    </lineage>
</organism>
<gene>
    <name evidence="1" type="ORF">KCU98_g14957</name>
</gene>
<protein>
    <submittedName>
        <fullName evidence="1">Uncharacterized protein</fullName>
    </submittedName>
</protein>
<sequence>MGEARWLPLFVTADVPAEIVESVLRSAALETEEDEDFENRWSLIQHRNQRTITKPSVVPADPFQSGFLNSDIQSLQDYVSTRCGENGLGHDNDVYMDWLADDAFGVIDARTAQDNTILFCVREDVDAVQEAEVRLAWNKGTRSYELLSKFIEDAGDMIDQDIMFLVESLAIDKDDLGEASVADLEIGEAKQKINDWIDVEQQGGRPRWFEIRTIVENAMKNSYGISNIGPAAVLTEMKDEFDEDGVMRY</sequence>
<comment type="caution">
    <text evidence="1">The sequence shown here is derived from an EMBL/GenBank/DDBJ whole genome shotgun (WGS) entry which is preliminary data.</text>
</comment>
<evidence type="ECO:0000313" key="2">
    <source>
        <dbReference type="Proteomes" id="UP000729357"/>
    </source>
</evidence>
<keyword evidence="2" id="KW-1185">Reference proteome</keyword>
<reference evidence="1" key="2">
    <citation type="submission" date="2021-08" db="EMBL/GenBank/DDBJ databases">
        <authorList>
            <person name="Gostincar C."/>
            <person name="Sun X."/>
            <person name="Song Z."/>
            <person name="Gunde-Cimerman N."/>
        </authorList>
    </citation>
    <scope>NUCLEOTIDE SEQUENCE</scope>
    <source>
        <strain evidence="1">EXF-9298</strain>
    </source>
</reference>